<dbReference type="PANTHER" id="PTHR21198">
    <property type="entry name" value="GLUTAMATE RACEMASE"/>
    <property type="match status" value="1"/>
</dbReference>
<name>A0ABX7T7G6_9SPHN</name>
<organism evidence="3 4">
    <name type="scientific">Parasphingorhabdus cellanae</name>
    <dbReference type="NCBI Taxonomy" id="2806553"/>
    <lineage>
        <taxon>Bacteria</taxon>
        <taxon>Pseudomonadati</taxon>
        <taxon>Pseudomonadota</taxon>
        <taxon>Alphaproteobacteria</taxon>
        <taxon>Sphingomonadales</taxon>
        <taxon>Sphingomonadaceae</taxon>
        <taxon>Parasphingorhabdus</taxon>
    </lineage>
</organism>
<evidence type="ECO:0000256" key="2">
    <source>
        <dbReference type="ARBA" id="ARBA00023235"/>
    </source>
</evidence>
<dbReference type="RefSeq" id="WP_207988660.1">
    <property type="nucleotide sequence ID" value="NZ_CP071794.1"/>
</dbReference>
<dbReference type="Proteomes" id="UP000663923">
    <property type="component" value="Chromosome"/>
</dbReference>
<accession>A0ABX7T7G6</accession>
<gene>
    <name evidence="3" type="ORF">J4G78_03930</name>
</gene>
<dbReference type="SUPFAM" id="SSF53681">
    <property type="entry name" value="Aspartate/glutamate racemase"/>
    <property type="match status" value="2"/>
</dbReference>
<evidence type="ECO:0000313" key="4">
    <source>
        <dbReference type="Proteomes" id="UP000663923"/>
    </source>
</evidence>
<evidence type="ECO:0000256" key="1">
    <source>
        <dbReference type="ARBA" id="ARBA00007847"/>
    </source>
</evidence>
<protein>
    <submittedName>
        <fullName evidence="3">Amino acid racemase</fullName>
        <ecNumber evidence="3">5.1.1.-</ecNumber>
    </submittedName>
</protein>
<dbReference type="EC" id="5.1.1.-" evidence="3"/>
<dbReference type="PANTHER" id="PTHR21198:SF7">
    <property type="entry name" value="ASPARTATE-GLUTAMATE RACEMASE FAMILY"/>
    <property type="match status" value="1"/>
</dbReference>
<dbReference type="InterPro" id="IPR004380">
    <property type="entry name" value="Asp_race"/>
</dbReference>
<dbReference type="GO" id="GO:0016853">
    <property type="term" value="F:isomerase activity"/>
    <property type="evidence" value="ECO:0007669"/>
    <property type="project" value="UniProtKB-KW"/>
</dbReference>
<sequence>MSDPLHIGILAHSAEGATLSYRTVWHEGVRKMGAHDHPRITMSGGAMAPTLELWERDDLAALRQIFREDAERLAAAGADFFILPDNTAHIALEQPGPDFPIPCLHIAEVVAAQAEADGRRHIAVLGTNWTMEGPVYKDALARRSLERSIPAADDREIIHTAIFDELCLGDFRDETRAEFIRIIGNLQSKGCDAVALVCTEIPLLITDETSPLPILDSTRLQAKAAVAVALGERVMPIWSGGVV</sequence>
<keyword evidence="4" id="KW-1185">Reference proteome</keyword>
<reference evidence="3 4" key="1">
    <citation type="submission" date="2021-03" db="EMBL/GenBank/DDBJ databases">
        <title>Complete genome of Parasphingorhabdus_sp.JHSY0214.</title>
        <authorList>
            <person name="Yoo J.H."/>
            <person name="Bae J.W."/>
        </authorList>
    </citation>
    <scope>NUCLEOTIDE SEQUENCE [LARGE SCALE GENOMIC DNA]</scope>
    <source>
        <strain evidence="3 4">JHSY0214</strain>
    </source>
</reference>
<dbReference type="InterPro" id="IPR001920">
    <property type="entry name" value="Asp/Glu_race"/>
</dbReference>
<keyword evidence="2 3" id="KW-0413">Isomerase</keyword>
<dbReference type="NCBIfam" id="TIGR00035">
    <property type="entry name" value="asp_race"/>
    <property type="match status" value="1"/>
</dbReference>
<dbReference type="EMBL" id="CP071794">
    <property type="protein sequence ID" value="QTD56737.1"/>
    <property type="molecule type" value="Genomic_DNA"/>
</dbReference>
<dbReference type="Gene3D" id="3.40.50.1860">
    <property type="match status" value="2"/>
</dbReference>
<dbReference type="InterPro" id="IPR015942">
    <property type="entry name" value="Asp/Glu/hydantoin_racemase"/>
</dbReference>
<dbReference type="Pfam" id="PF01177">
    <property type="entry name" value="Asp_Glu_race"/>
    <property type="match status" value="1"/>
</dbReference>
<evidence type="ECO:0000313" key="3">
    <source>
        <dbReference type="EMBL" id="QTD56737.1"/>
    </source>
</evidence>
<comment type="similarity">
    <text evidence="1">Belongs to the aspartate/glutamate racemases family.</text>
</comment>
<proteinExistence type="inferred from homology"/>